<dbReference type="STRING" id="43775.SAMN04489760_101103"/>
<protein>
    <submittedName>
        <fullName evidence="1">Uncharacterized protein</fullName>
    </submittedName>
</protein>
<dbReference type="EMBL" id="FOBS01000001">
    <property type="protein sequence ID" value="SEL94641.1"/>
    <property type="molecule type" value="Genomic_DNA"/>
</dbReference>
<dbReference type="AlphaFoldDB" id="A0A1H7UCF6"/>
<name>A0A1H7UCF6_9BACT</name>
<reference evidence="1 2" key="1">
    <citation type="submission" date="2016-10" db="EMBL/GenBank/DDBJ databases">
        <authorList>
            <person name="de Groot N.N."/>
        </authorList>
    </citation>
    <scope>NUCLEOTIDE SEQUENCE [LARGE SCALE GENOMIC DNA]</scope>
    <source>
        <strain evidence="1 2">DSM 8423</strain>
    </source>
</reference>
<keyword evidence="2" id="KW-1185">Reference proteome</keyword>
<evidence type="ECO:0000313" key="2">
    <source>
        <dbReference type="Proteomes" id="UP000198744"/>
    </source>
</evidence>
<organism evidence="1 2">
    <name type="scientific">Syntrophus gentianae</name>
    <dbReference type="NCBI Taxonomy" id="43775"/>
    <lineage>
        <taxon>Bacteria</taxon>
        <taxon>Pseudomonadati</taxon>
        <taxon>Thermodesulfobacteriota</taxon>
        <taxon>Syntrophia</taxon>
        <taxon>Syntrophales</taxon>
        <taxon>Syntrophaceae</taxon>
        <taxon>Syntrophus</taxon>
    </lineage>
</organism>
<evidence type="ECO:0000313" key="1">
    <source>
        <dbReference type="EMBL" id="SEL94641.1"/>
    </source>
</evidence>
<proteinExistence type="predicted"/>
<gene>
    <name evidence="1" type="ORF">SAMN04489760_101103</name>
</gene>
<sequence length="35" mass="3777">MDFLYISPAFPSNDVLLILNPPGSGPGDVDLYELP</sequence>
<accession>A0A1H7UCF6</accession>
<dbReference type="Proteomes" id="UP000198744">
    <property type="component" value="Unassembled WGS sequence"/>
</dbReference>